<dbReference type="RefSeq" id="WP_051635830.1">
    <property type="nucleotide sequence ID" value="NZ_JNHK01000091.1"/>
</dbReference>
<keyword evidence="1" id="KW-0805">Transcription regulation</keyword>
<dbReference type="SMART" id="SM00342">
    <property type="entry name" value="HTH_ARAC"/>
    <property type="match status" value="1"/>
</dbReference>
<evidence type="ECO:0000313" key="6">
    <source>
        <dbReference type="Proteomes" id="UP000027850"/>
    </source>
</evidence>
<proteinExistence type="predicted"/>
<evidence type="ECO:0000313" key="5">
    <source>
        <dbReference type="EMBL" id="KDS36262.1"/>
    </source>
</evidence>
<gene>
    <name evidence="5" type="ORF">M091_1491</name>
</gene>
<feature type="domain" description="HTH araC/xylS-type" evidence="4">
    <location>
        <begin position="182"/>
        <end position="280"/>
    </location>
</feature>
<evidence type="ECO:0000259" key="4">
    <source>
        <dbReference type="PROSITE" id="PS01124"/>
    </source>
</evidence>
<dbReference type="Gene3D" id="1.10.10.60">
    <property type="entry name" value="Homeodomain-like"/>
    <property type="match status" value="1"/>
</dbReference>
<sequence length="280" mass="32764">MTPIQNLASLWEGDCIAGVTDLGELSGRSYIPNECMLLLCREGRAVVTLNSRRQPLRKGDLVVLFSDVLFSPVRLSPGFRAEYLCLSQKLMEKVYFDLTSESFWELMTNQNIFRPAAEQYDLLQGWFRQMEWLKEHAEEGNRLSLLQSNVYNLLVVLDGEARRHLPAVRRKYKKNRAWAIFGKFMSLLVKHCHETRETAFYAQQLCITTDYLYKTCNKVQHQTPKEIIDNFTVNEIKQYLSDTDLSVKDIARKFNFEDPSYMARFFRRMTGLAPLDFRNK</sequence>
<dbReference type="PROSITE" id="PS01124">
    <property type="entry name" value="HTH_ARAC_FAMILY_2"/>
    <property type="match status" value="1"/>
</dbReference>
<accession>A0AB34LEC4</accession>
<dbReference type="Pfam" id="PF12833">
    <property type="entry name" value="HTH_18"/>
    <property type="match status" value="1"/>
</dbReference>
<dbReference type="InterPro" id="IPR018060">
    <property type="entry name" value="HTH_AraC"/>
</dbReference>
<evidence type="ECO:0000256" key="3">
    <source>
        <dbReference type="ARBA" id="ARBA00023163"/>
    </source>
</evidence>
<dbReference type="GO" id="GO:0003700">
    <property type="term" value="F:DNA-binding transcription factor activity"/>
    <property type="evidence" value="ECO:0007669"/>
    <property type="project" value="InterPro"/>
</dbReference>
<evidence type="ECO:0000256" key="1">
    <source>
        <dbReference type="ARBA" id="ARBA00023015"/>
    </source>
</evidence>
<dbReference type="InterPro" id="IPR009057">
    <property type="entry name" value="Homeodomain-like_sf"/>
</dbReference>
<protein>
    <submittedName>
        <fullName evidence="5">Bacterial regulatory helix-turn-helix s, AraC family protein</fullName>
    </submittedName>
</protein>
<organism evidence="5 6">
    <name type="scientific">Parabacteroides distasonis str. 3776 D15 i</name>
    <dbReference type="NCBI Taxonomy" id="1339342"/>
    <lineage>
        <taxon>Bacteria</taxon>
        <taxon>Pseudomonadati</taxon>
        <taxon>Bacteroidota</taxon>
        <taxon>Bacteroidia</taxon>
        <taxon>Bacteroidales</taxon>
        <taxon>Tannerellaceae</taxon>
        <taxon>Parabacteroides</taxon>
    </lineage>
</organism>
<name>A0AB34LEC4_PARDI</name>
<dbReference type="InterPro" id="IPR037923">
    <property type="entry name" value="HTH-like"/>
</dbReference>
<dbReference type="SUPFAM" id="SSF46689">
    <property type="entry name" value="Homeodomain-like"/>
    <property type="match status" value="1"/>
</dbReference>
<dbReference type="GO" id="GO:0043565">
    <property type="term" value="F:sequence-specific DNA binding"/>
    <property type="evidence" value="ECO:0007669"/>
    <property type="project" value="InterPro"/>
</dbReference>
<dbReference type="Proteomes" id="UP000027850">
    <property type="component" value="Unassembled WGS sequence"/>
</dbReference>
<keyword evidence="3" id="KW-0804">Transcription</keyword>
<reference evidence="5 6" key="1">
    <citation type="submission" date="2014-04" db="EMBL/GenBank/DDBJ databases">
        <authorList>
            <person name="Sears C."/>
            <person name="Carroll K."/>
            <person name="Sack B.R."/>
            <person name="Qadri F."/>
            <person name="Myers L.L."/>
            <person name="Chung G.-T."/>
            <person name="Escheverria P."/>
            <person name="Fraser C.M."/>
            <person name="Sadzewicz L."/>
            <person name="Shefchek K.A."/>
            <person name="Tallon L."/>
            <person name="Das S.P."/>
            <person name="Daugherty S."/>
            <person name="Mongodin E.F."/>
        </authorList>
    </citation>
    <scope>NUCLEOTIDE SEQUENCE [LARGE SCALE GENOMIC DNA]</scope>
    <source>
        <strain evidence="5 6">3776 D15 i</strain>
    </source>
</reference>
<dbReference type="PANTHER" id="PTHR43280:SF32">
    <property type="entry name" value="TRANSCRIPTIONAL REGULATORY PROTEIN"/>
    <property type="match status" value="1"/>
</dbReference>
<evidence type="ECO:0000256" key="2">
    <source>
        <dbReference type="ARBA" id="ARBA00023125"/>
    </source>
</evidence>
<dbReference type="EMBL" id="JNHK01000091">
    <property type="protein sequence ID" value="KDS36262.1"/>
    <property type="molecule type" value="Genomic_DNA"/>
</dbReference>
<dbReference type="PANTHER" id="PTHR43280">
    <property type="entry name" value="ARAC-FAMILY TRANSCRIPTIONAL REGULATOR"/>
    <property type="match status" value="1"/>
</dbReference>
<dbReference type="AlphaFoldDB" id="A0AB34LEC4"/>
<comment type="caution">
    <text evidence="5">The sequence shown here is derived from an EMBL/GenBank/DDBJ whole genome shotgun (WGS) entry which is preliminary data.</text>
</comment>
<dbReference type="SUPFAM" id="SSF51215">
    <property type="entry name" value="Regulatory protein AraC"/>
    <property type="match status" value="1"/>
</dbReference>
<keyword evidence="2" id="KW-0238">DNA-binding</keyword>